<feature type="transmembrane region" description="Helical" evidence="1">
    <location>
        <begin position="36"/>
        <end position="56"/>
    </location>
</feature>
<dbReference type="OrthoDB" id="5114831at2"/>
<dbReference type="EMBL" id="VRSV01000002">
    <property type="protein sequence ID" value="TXK09857.1"/>
    <property type="molecule type" value="Genomic_DNA"/>
</dbReference>
<organism evidence="2 3">
    <name type="scientific">Microbacterium hatanonis</name>
    <dbReference type="NCBI Taxonomy" id="404366"/>
    <lineage>
        <taxon>Bacteria</taxon>
        <taxon>Bacillati</taxon>
        <taxon>Actinomycetota</taxon>
        <taxon>Actinomycetes</taxon>
        <taxon>Micrococcales</taxon>
        <taxon>Microbacteriaceae</taxon>
        <taxon>Microbacterium</taxon>
    </lineage>
</organism>
<sequence>MQRRRRSWVIGGTALIACGVLSMLSSSFLGTPAVRAVAIAGDVAWAVGVLTFAIGLTREQSLVARKPLGTVALVIVALWPVTSSAIGAVLESQRTTDPAVWSVLGYVGIVVPIAAGLIATVQIGRIGVAPHPWRWAPLWVLAGQAALWVMMQVAYLVVPGDEVQLLAEPLAALGTLSVLAATLGLGILALVLAARTRPESVEVYAPGAH</sequence>
<dbReference type="PROSITE" id="PS51257">
    <property type="entry name" value="PROKAR_LIPOPROTEIN"/>
    <property type="match status" value="1"/>
</dbReference>
<feature type="transmembrane region" description="Helical" evidence="1">
    <location>
        <begin position="101"/>
        <end position="123"/>
    </location>
</feature>
<evidence type="ECO:0000256" key="1">
    <source>
        <dbReference type="SAM" id="Phobius"/>
    </source>
</evidence>
<keyword evidence="1" id="KW-1133">Transmembrane helix</keyword>
<dbReference type="RefSeq" id="WP_147895058.1">
    <property type="nucleotide sequence ID" value="NZ_BAAANR010000001.1"/>
</dbReference>
<feature type="transmembrane region" description="Helical" evidence="1">
    <location>
        <begin position="68"/>
        <end position="89"/>
    </location>
</feature>
<keyword evidence="1" id="KW-0472">Membrane</keyword>
<keyword evidence="1" id="KW-0812">Transmembrane</keyword>
<reference evidence="2 3" key="1">
    <citation type="submission" date="2019-08" db="EMBL/GenBank/DDBJ databases">
        <authorList>
            <person name="Dong K."/>
        </authorList>
    </citation>
    <scope>NUCLEOTIDE SEQUENCE [LARGE SCALE GENOMIC DNA]</scope>
    <source>
        <strain evidence="2 3">JCM14558</strain>
    </source>
</reference>
<evidence type="ECO:0000313" key="2">
    <source>
        <dbReference type="EMBL" id="TXK09857.1"/>
    </source>
</evidence>
<evidence type="ECO:0000313" key="3">
    <source>
        <dbReference type="Proteomes" id="UP000321034"/>
    </source>
</evidence>
<proteinExistence type="predicted"/>
<feature type="transmembrane region" description="Helical" evidence="1">
    <location>
        <begin position="7"/>
        <end position="30"/>
    </location>
</feature>
<keyword evidence="3" id="KW-1185">Reference proteome</keyword>
<feature type="transmembrane region" description="Helical" evidence="1">
    <location>
        <begin position="170"/>
        <end position="194"/>
    </location>
</feature>
<accession>A0A5C8HV83</accession>
<feature type="transmembrane region" description="Helical" evidence="1">
    <location>
        <begin position="135"/>
        <end position="158"/>
    </location>
</feature>
<protein>
    <submittedName>
        <fullName evidence="2">Uncharacterized protein</fullName>
    </submittedName>
</protein>
<dbReference type="AlphaFoldDB" id="A0A5C8HV83"/>
<name>A0A5C8HV83_9MICO</name>
<comment type="caution">
    <text evidence="2">The sequence shown here is derived from an EMBL/GenBank/DDBJ whole genome shotgun (WGS) entry which is preliminary data.</text>
</comment>
<gene>
    <name evidence="2" type="ORF">FVP77_13310</name>
</gene>
<dbReference type="Proteomes" id="UP000321034">
    <property type="component" value="Unassembled WGS sequence"/>
</dbReference>